<dbReference type="EMBL" id="CP136522">
    <property type="protein sequence ID" value="WOT04739.1"/>
    <property type="molecule type" value="Genomic_DNA"/>
</dbReference>
<keyword evidence="1" id="KW-0732">Signal</keyword>
<name>A0ABZ0JYY9_9GAMM</name>
<accession>A0ABZ0JYY9</accession>
<evidence type="ECO:0000313" key="2">
    <source>
        <dbReference type="EMBL" id="WOT04739.1"/>
    </source>
</evidence>
<gene>
    <name evidence="2" type="ORF">RGE70_15680</name>
</gene>
<reference evidence="2 3" key="1">
    <citation type="submission" date="2023-10" db="EMBL/GenBank/DDBJ databases">
        <title>Complete genome sequence of Shewanella sp. DAU334.</title>
        <authorList>
            <person name="Lee Y.-S."/>
            <person name="Jeong H.-R."/>
            <person name="Hwang E.-J."/>
            <person name="Choi Y.-L."/>
            <person name="Kim G.-D."/>
        </authorList>
    </citation>
    <scope>NUCLEOTIDE SEQUENCE [LARGE SCALE GENOMIC DNA]</scope>
    <source>
        <strain evidence="2 3">DAU334</strain>
    </source>
</reference>
<sequence length="122" mass="13961">MTPPVFTRPSLTHILCSGLLCGSLLACTSNHNPPRESQEHAIAVMVQQLDKAITNPQTSSITIISQYGRDSRYYVMVRGWLMQELLGTKSQLEAYRQQDEHQRKLQQKVLLLQQALRRIDLE</sequence>
<protein>
    <submittedName>
        <fullName evidence="2">Uncharacterized protein</fullName>
    </submittedName>
</protein>
<keyword evidence="3" id="KW-1185">Reference proteome</keyword>
<feature type="signal peptide" evidence="1">
    <location>
        <begin position="1"/>
        <end position="26"/>
    </location>
</feature>
<proteinExistence type="predicted"/>
<dbReference type="RefSeq" id="WP_310472375.1">
    <property type="nucleotide sequence ID" value="NZ_CP136522.1"/>
</dbReference>
<feature type="chain" id="PRO_5046488282" evidence="1">
    <location>
        <begin position="27"/>
        <end position="122"/>
    </location>
</feature>
<organism evidence="2 3">
    <name type="scientific">Shewanella youngdeokensis</name>
    <dbReference type="NCBI Taxonomy" id="2999068"/>
    <lineage>
        <taxon>Bacteria</taxon>
        <taxon>Pseudomonadati</taxon>
        <taxon>Pseudomonadota</taxon>
        <taxon>Gammaproteobacteria</taxon>
        <taxon>Alteromonadales</taxon>
        <taxon>Shewanellaceae</taxon>
        <taxon>Shewanella</taxon>
    </lineage>
</organism>
<evidence type="ECO:0000256" key="1">
    <source>
        <dbReference type="SAM" id="SignalP"/>
    </source>
</evidence>
<dbReference type="Proteomes" id="UP001529491">
    <property type="component" value="Chromosome"/>
</dbReference>
<evidence type="ECO:0000313" key="3">
    <source>
        <dbReference type="Proteomes" id="UP001529491"/>
    </source>
</evidence>